<evidence type="ECO:0000313" key="9">
    <source>
        <dbReference type="EMBL" id="PIR97495.1"/>
    </source>
</evidence>
<feature type="active site" description="Proton acceptor" evidence="6">
    <location>
        <position position="254"/>
    </location>
</feature>
<dbReference type="PIRSF" id="PIRSF000110">
    <property type="entry name" value="G6PD"/>
    <property type="match status" value="1"/>
</dbReference>
<feature type="domain" description="Glucose-6-phosphate dehydrogenase C-terminal" evidence="8">
    <location>
        <begin position="203"/>
        <end position="482"/>
    </location>
</feature>
<dbReference type="InterPro" id="IPR001282">
    <property type="entry name" value="G6P_DH"/>
</dbReference>
<comment type="similarity">
    <text evidence="6">Belongs to the glucose-6-phosphate dehydrogenase family.</text>
</comment>
<dbReference type="SUPFAM" id="SSF51735">
    <property type="entry name" value="NAD(P)-binding Rossmann-fold domains"/>
    <property type="match status" value="1"/>
</dbReference>
<dbReference type="PRINTS" id="PR00079">
    <property type="entry name" value="G6PDHDRGNASE"/>
</dbReference>
<comment type="pathway">
    <text evidence="1 6">Carbohydrate degradation; pentose phosphate pathway; D-ribulose 5-phosphate from D-glucose 6-phosphate (oxidative stage): step 1/3.</text>
</comment>
<feature type="binding site" evidence="6">
    <location>
        <position position="162"/>
    </location>
    <ligand>
        <name>NADP(+)</name>
        <dbReference type="ChEBI" id="CHEBI:58349"/>
    </ligand>
</feature>
<dbReference type="InterPro" id="IPR022674">
    <property type="entry name" value="G6P_DH_NAD-bd"/>
</dbReference>
<organism evidence="9 10">
    <name type="scientific">Candidatus Doudnabacteria bacterium CG10_big_fil_rev_8_21_14_0_10_41_10</name>
    <dbReference type="NCBI Taxonomy" id="1974551"/>
    <lineage>
        <taxon>Bacteria</taxon>
        <taxon>Candidatus Doudnaibacteriota</taxon>
    </lineage>
</organism>
<dbReference type="NCBIfam" id="TIGR00871">
    <property type="entry name" value="zwf"/>
    <property type="match status" value="1"/>
</dbReference>
<dbReference type="GO" id="GO:0005829">
    <property type="term" value="C:cytosol"/>
    <property type="evidence" value="ECO:0007669"/>
    <property type="project" value="TreeGrafter"/>
</dbReference>
<keyword evidence="4 6" id="KW-0560">Oxidoreductase</keyword>
<feature type="binding site" evidence="6">
    <location>
        <position position="342"/>
    </location>
    <ligand>
        <name>substrate</name>
    </ligand>
</feature>
<protein>
    <recommendedName>
        <fullName evidence="6">Glucose-6-phosphate 1-dehydrogenase</fullName>
        <shortName evidence="6">G6PD</shortName>
        <ecNumber evidence="6">1.1.1.49</ecNumber>
    </recommendedName>
</protein>
<evidence type="ECO:0000256" key="5">
    <source>
        <dbReference type="ARBA" id="ARBA00023277"/>
    </source>
</evidence>
<dbReference type="UniPathway" id="UPA00115">
    <property type="reaction ID" value="UER00408"/>
</dbReference>
<dbReference type="HAMAP" id="MF_00966">
    <property type="entry name" value="G6PD"/>
    <property type="match status" value="1"/>
</dbReference>
<reference evidence="10" key="1">
    <citation type="submission" date="2017-09" db="EMBL/GenBank/DDBJ databases">
        <title>Depth-based differentiation of microbial function through sediment-hosted aquifers and enrichment of novel symbionts in the deep terrestrial subsurface.</title>
        <authorList>
            <person name="Probst A.J."/>
            <person name="Ladd B."/>
            <person name="Jarett J.K."/>
            <person name="Geller-Mcgrath D.E."/>
            <person name="Sieber C.M.K."/>
            <person name="Emerson J.B."/>
            <person name="Anantharaman K."/>
            <person name="Thomas B.C."/>
            <person name="Malmstrom R."/>
            <person name="Stieglmeier M."/>
            <person name="Klingl A."/>
            <person name="Woyke T."/>
            <person name="Ryan C.M."/>
            <person name="Banfield J.F."/>
        </authorList>
    </citation>
    <scope>NUCLEOTIDE SEQUENCE [LARGE SCALE GENOMIC DNA]</scope>
</reference>
<keyword evidence="2 6" id="KW-0313">Glucose metabolism</keyword>
<dbReference type="GO" id="GO:0004345">
    <property type="term" value="F:glucose-6-phosphate dehydrogenase activity"/>
    <property type="evidence" value="ECO:0007669"/>
    <property type="project" value="UniProtKB-UniRule"/>
</dbReference>
<dbReference type="Pfam" id="PF00479">
    <property type="entry name" value="G6PD_N"/>
    <property type="match status" value="1"/>
</dbReference>
<dbReference type="AlphaFoldDB" id="A0A2H0VEH6"/>
<evidence type="ECO:0000256" key="6">
    <source>
        <dbReference type="HAMAP-Rule" id="MF_00966"/>
    </source>
</evidence>
<feature type="binding site" evidence="6">
    <location>
        <position position="192"/>
    </location>
    <ligand>
        <name>substrate</name>
    </ligand>
</feature>
<feature type="binding site" evidence="6">
    <location>
        <begin position="95"/>
        <end position="96"/>
    </location>
    <ligand>
        <name>NADP(+)</name>
        <dbReference type="ChEBI" id="CHEBI:58349"/>
    </ligand>
</feature>
<feature type="domain" description="Glucose-6-phosphate dehydrogenase NAD-binding" evidence="7">
    <location>
        <begin position="17"/>
        <end position="201"/>
    </location>
</feature>
<dbReference type="Gene3D" id="3.30.360.10">
    <property type="entry name" value="Dihydrodipicolinate Reductase, domain 2"/>
    <property type="match status" value="1"/>
</dbReference>
<dbReference type="InterPro" id="IPR022675">
    <property type="entry name" value="G6P_DH_C"/>
</dbReference>
<comment type="function">
    <text evidence="6">Catalyzes the oxidation of glucose 6-phosphate to 6-phosphogluconolactone.</text>
</comment>
<sequence length="485" mass="56115">MSELVKKSQRVDPSMLVLFGATGDLSANYLLPAFYHLDASGFLPDDLKIVCVGRRDFNEQSYLDFIIEKSNFLEKLKKPKIKKYFLKHIVYYQGDFSNPDSFAGLTSVLFNLEKPTHKCYNRLYYFATSPEFFLSIAEMLEGAGLLKSCEVHNRTIRVLVEKPFGFDLKSAKKLNKLLLNYFTEDQIYRIDHYQGKETVQNLMVVRFANSIFEPLWSKDNIDHVEISVLEDETVGGRGKFYDRAGALRDMVQNHLLQMLALVLMDEPKELKTELIRDEKLKILKGLKLFSKKDCKTEVVRGQYGGYMKETGKQSVTETYVALKVFVDLPRWRGMPIYLRTGKALSKKVTEISIHFKEPSKCLFTHCASNIMTLRIQPDESVDLRINNKIPGFGVDLTQKKLQFGYKKEFEKDLPPAYERLLLDFIQGDQRLFIRSDEIEAAWKFVGSITDSWRDLPLSMYKKGSHGPEAAENLIKKDMREWWTGE</sequence>
<feature type="binding site" evidence="6">
    <location>
        <position position="54"/>
    </location>
    <ligand>
        <name>NADP(+)</name>
        <dbReference type="ChEBI" id="CHEBI:58349"/>
    </ligand>
</feature>
<proteinExistence type="inferred from homology"/>
<evidence type="ECO:0000313" key="10">
    <source>
        <dbReference type="Proteomes" id="UP000230557"/>
    </source>
</evidence>
<comment type="caution">
    <text evidence="6">Lacks conserved residue(s) required for the propagation of feature annotation.</text>
</comment>
<dbReference type="SUPFAM" id="SSF55347">
    <property type="entry name" value="Glyceraldehyde-3-phosphate dehydrogenase-like, C-terminal domain"/>
    <property type="match status" value="1"/>
</dbReference>
<dbReference type="Proteomes" id="UP000230557">
    <property type="component" value="Unassembled WGS sequence"/>
</dbReference>
<comment type="caution">
    <text evidence="9">The sequence shown here is derived from an EMBL/GenBank/DDBJ whole genome shotgun (WGS) entry which is preliminary data.</text>
</comment>
<name>A0A2H0VEH6_9BACT</name>
<dbReference type="PANTHER" id="PTHR23429:SF0">
    <property type="entry name" value="GLUCOSE-6-PHOSPHATE 1-DEHYDROGENASE"/>
    <property type="match status" value="1"/>
</dbReference>
<dbReference type="PANTHER" id="PTHR23429">
    <property type="entry name" value="GLUCOSE-6-PHOSPHATE 1-DEHYDROGENASE G6PD"/>
    <property type="match status" value="1"/>
</dbReference>
<accession>A0A2H0VEH6</accession>
<evidence type="ECO:0000256" key="2">
    <source>
        <dbReference type="ARBA" id="ARBA00022526"/>
    </source>
</evidence>
<feature type="binding site" evidence="6">
    <location>
        <position position="347"/>
    </location>
    <ligand>
        <name>substrate</name>
    </ligand>
</feature>
<dbReference type="EC" id="1.1.1.49" evidence="6"/>
<keyword evidence="5 6" id="KW-0119">Carbohydrate metabolism</keyword>
<dbReference type="EMBL" id="PFAJ01000015">
    <property type="protein sequence ID" value="PIR97495.1"/>
    <property type="molecule type" value="Genomic_DNA"/>
</dbReference>
<evidence type="ECO:0000259" key="8">
    <source>
        <dbReference type="Pfam" id="PF02781"/>
    </source>
</evidence>
<gene>
    <name evidence="6 9" type="primary">zwf</name>
    <name evidence="9" type="ORF">COT91_01230</name>
</gene>
<dbReference type="InterPro" id="IPR036291">
    <property type="entry name" value="NAD(P)-bd_dom_sf"/>
</dbReference>
<dbReference type="GO" id="GO:0006006">
    <property type="term" value="P:glucose metabolic process"/>
    <property type="evidence" value="ECO:0007669"/>
    <property type="project" value="UniProtKB-KW"/>
</dbReference>
<comment type="catalytic activity">
    <reaction evidence="6">
        <text>D-glucose 6-phosphate + NADP(+) = 6-phospho-D-glucono-1,5-lactone + NADPH + H(+)</text>
        <dbReference type="Rhea" id="RHEA:15841"/>
        <dbReference type="ChEBI" id="CHEBI:15378"/>
        <dbReference type="ChEBI" id="CHEBI:57783"/>
        <dbReference type="ChEBI" id="CHEBI:57955"/>
        <dbReference type="ChEBI" id="CHEBI:58349"/>
        <dbReference type="ChEBI" id="CHEBI:61548"/>
        <dbReference type="EC" id="1.1.1.49"/>
    </reaction>
</comment>
<evidence type="ECO:0000259" key="7">
    <source>
        <dbReference type="Pfam" id="PF00479"/>
    </source>
</evidence>
<dbReference type="Gene3D" id="3.40.50.720">
    <property type="entry name" value="NAD(P)-binding Rossmann-like Domain"/>
    <property type="match status" value="1"/>
</dbReference>
<dbReference type="Pfam" id="PF02781">
    <property type="entry name" value="G6PD_C"/>
    <property type="match status" value="1"/>
</dbReference>
<feature type="binding site" evidence="6">
    <location>
        <position position="249"/>
    </location>
    <ligand>
        <name>substrate</name>
    </ligand>
</feature>
<feature type="binding site" evidence="6">
    <location>
        <position position="196"/>
    </location>
    <ligand>
        <name>substrate</name>
    </ligand>
</feature>
<evidence type="ECO:0000256" key="4">
    <source>
        <dbReference type="ARBA" id="ARBA00023002"/>
    </source>
</evidence>
<evidence type="ECO:0000256" key="3">
    <source>
        <dbReference type="ARBA" id="ARBA00022857"/>
    </source>
</evidence>
<evidence type="ECO:0000256" key="1">
    <source>
        <dbReference type="ARBA" id="ARBA00004937"/>
    </source>
</evidence>
<dbReference type="GO" id="GO:0050661">
    <property type="term" value="F:NADP binding"/>
    <property type="evidence" value="ECO:0007669"/>
    <property type="project" value="UniProtKB-UniRule"/>
</dbReference>
<dbReference type="GO" id="GO:0009051">
    <property type="term" value="P:pentose-phosphate shunt, oxidative branch"/>
    <property type="evidence" value="ECO:0007669"/>
    <property type="project" value="TreeGrafter"/>
</dbReference>
<feature type="binding site" evidence="6">
    <location>
        <position position="230"/>
    </location>
    <ligand>
        <name>substrate</name>
    </ligand>
</feature>
<keyword evidence="3 6" id="KW-0521">NADP</keyword>